<keyword evidence="2" id="KW-1185">Reference proteome</keyword>
<organism evidence="1 2">
    <name type="scientific">Mucilaginibacter ginkgonis</name>
    <dbReference type="NCBI Taxonomy" id="2682091"/>
    <lineage>
        <taxon>Bacteria</taxon>
        <taxon>Pseudomonadati</taxon>
        <taxon>Bacteroidota</taxon>
        <taxon>Sphingobacteriia</taxon>
        <taxon>Sphingobacteriales</taxon>
        <taxon>Sphingobacteriaceae</taxon>
        <taxon>Mucilaginibacter</taxon>
    </lineage>
</organism>
<proteinExistence type="predicted"/>
<evidence type="ECO:0000313" key="2">
    <source>
        <dbReference type="Proteomes" id="UP000429232"/>
    </source>
</evidence>
<dbReference type="AlphaFoldDB" id="A0A6I4I0A9"/>
<dbReference type="Proteomes" id="UP000429232">
    <property type="component" value="Chromosome"/>
</dbReference>
<dbReference type="KEGG" id="mgik:GO620_006010"/>
<protein>
    <submittedName>
        <fullName evidence="1">SinR family protein</fullName>
    </submittedName>
</protein>
<gene>
    <name evidence="1" type="ORF">GO620_006010</name>
</gene>
<name>A0A6I4I0A9_9SPHI</name>
<dbReference type="RefSeq" id="WP_157523577.1">
    <property type="nucleotide sequence ID" value="NZ_CP066775.1"/>
</dbReference>
<accession>A0A6I4I0A9</accession>
<evidence type="ECO:0000313" key="1">
    <source>
        <dbReference type="EMBL" id="QQL51003.1"/>
    </source>
</evidence>
<sequence length="90" mass="10641">MSEVYVVGYDLNKPGQNYAGLMEELKKSPSWWHYLDSTWLIYTKESATQLRDRILNCVDNSDRLLVMEVTKNYSGWLPQEAWTWISNHLI</sequence>
<reference evidence="1 2" key="1">
    <citation type="submission" date="2020-12" db="EMBL/GenBank/DDBJ databases">
        <title>HMF7856_wgs.fasta genome submission.</title>
        <authorList>
            <person name="Kang H."/>
            <person name="Kim H."/>
            <person name="Joh K."/>
        </authorList>
    </citation>
    <scope>NUCLEOTIDE SEQUENCE [LARGE SCALE GENOMIC DNA]</scope>
    <source>
        <strain evidence="1 2">HMF7856</strain>
    </source>
</reference>
<dbReference type="EMBL" id="CP066775">
    <property type="protein sequence ID" value="QQL51003.1"/>
    <property type="molecule type" value="Genomic_DNA"/>
</dbReference>